<evidence type="ECO:0000313" key="2">
    <source>
        <dbReference type="EMBL" id="NOU50277.1"/>
    </source>
</evidence>
<proteinExistence type="predicted"/>
<protein>
    <submittedName>
        <fullName evidence="2">Uncharacterized protein</fullName>
    </submittedName>
</protein>
<dbReference type="EMBL" id="JABBPG010000002">
    <property type="protein sequence ID" value="NOU50277.1"/>
    <property type="molecule type" value="Genomic_DNA"/>
</dbReference>
<keyword evidence="3" id="KW-1185">Reference proteome</keyword>
<sequence length="904" mass="98647">MSTELNNAVTALQNVTDKHEQLNTQYQGTHDALASNTKAMMDWQTQAGTVELTDQNGNKHPTPTLKTLVEQAQSVNPHPEVMSKAQFDALRQMRKQQYAGSGFVEWGKHIHNSLCDSVNEGLWTWLDRSNTISIGVASSDVGGQGIASTKKGVAVIDGVITQLSQTAHPHYVMMLAPPAPDGTKTYDSTTGTVTKHSNAEVAFASETDTNKVITSRKDLVFLESWHEKIADKDVVYPLGNVQYGASGYQDIPLLNNLVAQGYSAFGEWDENTKGYGVKWSTLTDEQKAVFLSEPEHNIYFDPKAKAYIQVRYRVRVVEGLGDNWAHLNDQSGASSFERYLGYGRGQTGNVDFIAPRGIANFVVDWGADYPVFANSSGTWFASDSPKWAESSTGQFSVVVNGGNAHPSAAHDGKCHAVPIALVQRLNQGAFHPVYNPMGCRAWAVVGISLNLKWHSNGVAGSITSTSRCFEAQNLGSEPTPTARSGYIGAEDAESGRPDQYKYHDAIYAGQVEDLRLNANKLDVNQLREDSMRKAVAGTLRGRGKQLFTQFKSLDAFYFSSFNNNSNVYFRVNSNGQGDLVDFESMGFQIGESVMVWQPSTGYVGYGALTNHTGHLALHHSPNALGKLSGSYTSHLNQQERCYIAHVFEFATFDSLPWVDIIGDPEQIAATFPDGVVGQWIPKLPTGLTESFAANRKVTGAQHGVLTLDNGASWAVTSSTFNSVRNDFTNNIEANRVQLMHYESLSSFTESETSSSVSGSLDDVYFSADYSLTRGNRLMGSLCSTVGKSDQASKRYGNVKAIQSAVDKSGKVISNEYSPTHNELGIGAPRHDSEAFKALPTVIEKNGLLCLQFHGAVLKHNGTDWGDDQTIPIVDGENVKTDLNGNTVKVFCHHTQFPIGIAYNN</sequence>
<dbReference type="AlphaFoldDB" id="A0A849VEW8"/>
<dbReference type="RefSeq" id="WP_171625343.1">
    <property type="nucleotide sequence ID" value="NZ_JABBPG010000002.1"/>
</dbReference>
<evidence type="ECO:0000256" key="1">
    <source>
        <dbReference type="SAM" id="MobiDB-lite"/>
    </source>
</evidence>
<accession>A0A849VEW8</accession>
<reference evidence="2 3" key="1">
    <citation type="submission" date="2020-04" db="EMBL/GenBank/DDBJ databases">
        <title>Pseudoalteromonas caenipelagi sp. nov., isolated from a tidal flat.</title>
        <authorList>
            <person name="Park S."/>
            <person name="Yoon J.-H."/>
        </authorList>
    </citation>
    <scope>NUCLEOTIDE SEQUENCE [LARGE SCALE GENOMIC DNA]</scope>
    <source>
        <strain evidence="2 3">JBTF-M23</strain>
    </source>
</reference>
<dbReference type="Proteomes" id="UP000586305">
    <property type="component" value="Unassembled WGS sequence"/>
</dbReference>
<comment type="caution">
    <text evidence="2">The sequence shown here is derived from an EMBL/GenBank/DDBJ whole genome shotgun (WGS) entry which is preliminary data.</text>
</comment>
<evidence type="ECO:0000313" key="3">
    <source>
        <dbReference type="Proteomes" id="UP000586305"/>
    </source>
</evidence>
<organism evidence="2 3">
    <name type="scientific">Pseudoalteromonas caenipelagi</name>
    <dbReference type="NCBI Taxonomy" id="2726988"/>
    <lineage>
        <taxon>Bacteria</taxon>
        <taxon>Pseudomonadati</taxon>
        <taxon>Pseudomonadota</taxon>
        <taxon>Gammaproteobacteria</taxon>
        <taxon>Alteromonadales</taxon>
        <taxon>Pseudoalteromonadaceae</taxon>
        <taxon>Pseudoalteromonas</taxon>
    </lineage>
</organism>
<gene>
    <name evidence="2" type="ORF">HG263_06940</name>
</gene>
<feature type="region of interest" description="Disordered" evidence="1">
    <location>
        <begin position="474"/>
        <end position="497"/>
    </location>
</feature>
<name>A0A849VEW8_9GAMM</name>